<dbReference type="EMBL" id="JADLRE010000007">
    <property type="protein sequence ID" value="MBF6225758.1"/>
    <property type="molecule type" value="Genomic_DNA"/>
</dbReference>
<name>A0ABS0C5W3_9NOCA</name>
<keyword evidence="3" id="KW-1185">Reference proteome</keyword>
<accession>A0ABS0C5W3</accession>
<protein>
    <submittedName>
        <fullName evidence="2">Uncharacterized protein</fullName>
    </submittedName>
</protein>
<evidence type="ECO:0000256" key="1">
    <source>
        <dbReference type="SAM" id="MobiDB-lite"/>
    </source>
</evidence>
<evidence type="ECO:0000313" key="2">
    <source>
        <dbReference type="EMBL" id="MBF6225758.1"/>
    </source>
</evidence>
<dbReference type="Proteomes" id="UP000807309">
    <property type="component" value="Unassembled WGS sequence"/>
</dbReference>
<organism evidence="2 3">
    <name type="scientific">Nocardia abscessus</name>
    <dbReference type="NCBI Taxonomy" id="120957"/>
    <lineage>
        <taxon>Bacteria</taxon>
        <taxon>Bacillati</taxon>
        <taxon>Actinomycetota</taxon>
        <taxon>Actinomycetes</taxon>
        <taxon>Mycobacteriales</taxon>
        <taxon>Nocardiaceae</taxon>
        <taxon>Nocardia</taxon>
    </lineage>
</organism>
<dbReference type="RefSeq" id="WP_195032966.1">
    <property type="nucleotide sequence ID" value="NZ_JADLRE010000007.1"/>
</dbReference>
<proteinExistence type="predicted"/>
<sequence>MNPGEPTDQAPPAAQTTPPDPRPRPAATHGSLLGHLILHSAFHGPR</sequence>
<evidence type="ECO:0000313" key="3">
    <source>
        <dbReference type="Proteomes" id="UP000807309"/>
    </source>
</evidence>
<comment type="caution">
    <text evidence="2">The sequence shown here is derived from an EMBL/GenBank/DDBJ whole genome shotgun (WGS) entry which is preliminary data.</text>
</comment>
<feature type="compositionally biased region" description="Low complexity" evidence="1">
    <location>
        <begin position="1"/>
        <end position="17"/>
    </location>
</feature>
<reference evidence="2 3" key="1">
    <citation type="submission" date="2020-10" db="EMBL/GenBank/DDBJ databases">
        <title>Identification of Nocardia species via Next-generation sequencing and recognition of intraspecies genetic diversity.</title>
        <authorList>
            <person name="Li P."/>
            <person name="Li P."/>
            <person name="Lu B."/>
        </authorList>
    </citation>
    <scope>NUCLEOTIDE SEQUENCE [LARGE SCALE GENOMIC DNA]</scope>
    <source>
        <strain evidence="2 3">N-11</strain>
    </source>
</reference>
<feature type="region of interest" description="Disordered" evidence="1">
    <location>
        <begin position="1"/>
        <end position="29"/>
    </location>
</feature>
<gene>
    <name evidence="2" type="ORF">IU470_11670</name>
</gene>